<name>W8JI05_9CHLA</name>
<evidence type="ECO:0000256" key="1">
    <source>
        <dbReference type="ARBA" id="ARBA00007452"/>
    </source>
</evidence>
<evidence type="ECO:0000313" key="6">
    <source>
        <dbReference type="Proteomes" id="UP000019433"/>
    </source>
</evidence>
<dbReference type="HOGENOM" id="CLU_1122990_0_0_0"/>
<dbReference type="GO" id="GO:0006310">
    <property type="term" value="P:DNA recombination"/>
    <property type="evidence" value="ECO:0007669"/>
    <property type="project" value="UniProtKB-KW"/>
</dbReference>
<dbReference type="Gene3D" id="1.20.1440.120">
    <property type="entry name" value="Recombination protein O, C-terminal domain"/>
    <property type="match status" value="1"/>
</dbReference>
<keyword evidence="3" id="KW-0233">DNA recombination</keyword>
<sequence length="233" mass="26807">MHTRLPGIVLQNLPSEKTHCITTIFSPLGLLTFFVKQGQTLHCPFREALIPLSLGAYTLDYAPPKMHRLVSAELYNVFTEIKTTYSYLQAAGKISQSLLVSQWQEKPSPKLFSLLFNFLHRLPESKNPNMFAATFLLKLLQYEGCLDLSPNCSQCKQIIHSSNCYRYQGLKFCNQHKPPLAIPIEYEEEQILHALVHAKHFQELLHLSNFPLEFSEKIVRMFESTLPKKQTNN</sequence>
<dbReference type="PANTHER" id="PTHR33991:SF1">
    <property type="entry name" value="DNA REPAIR PROTEIN RECO"/>
    <property type="match status" value="1"/>
</dbReference>
<dbReference type="Pfam" id="PF02565">
    <property type="entry name" value="RecO_C"/>
    <property type="match status" value="1"/>
</dbReference>
<protein>
    <recommendedName>
        <fullName evidence="2">DNA repair protein RecO</fullName>
    </recommendedName>
    <alternativeName>
        <fullName evidence="4">Recombination protein O</fullName>
    </alternativeName>
</protein>
<dbReference type="InterPro" id="IPR042242">
    <property type="entry name" value="RecO_C"/>
</dbReference>
<dbReference type="KEGG" id="cav:M832_09530"/>
<dbReference type="PANTHER" id="PTHR33991">
    <property type="entry name" value="DNA REPAIR PROTEIN RECO"/>
    <property type="match status" value="1"/>
</dbReference>
<dbReference type="NCBIfam" id="TIGR00613">
    <property type="entry name" value="reco"/>
    <property type="match status" value="1"/>
</dbReference>
<dbReference type="GO" id="GO:0043590">
    <property type="term" value="C:bacterial nucleoid"/>
    <property type="evidence" value="ECO:0007669"/>
    <property type="project" value="TreeGrafter"/>
</dbReference>
<evidence type="ECO:0000256" key="4">
    <source>
        <dbReference type="ARBA" id="ARBA00033409"/>
    </source>
</evidence>
<dbReference type="STRING" id="1229831.M832_09530"/>
<reference evidence="5 6" key="1">
    <citation type="journal article" date="2014" name="Syst. Appl. Microbiol.">
        <title>Evidence for the existence of two new members of the family Chlamydiaceae and proposal of Chlamydia avium sp. nov. and Chlamydia gallinacea sp. nov.</title>
        <authorList>
            <person name="Sachse K."/>
            <person name="Laroucau K."/>
            <person name="Riege K."/>
            <person name="Wehner S."/>
            <person name="Dilcher M."/>
            <person name="Creasy H.H."/>
            <person name="Weidmann M."/>
            <person name="Myers G."/>
            <person name="Vorimore F."/>
            <person name="Vicari N."/>
            <person name="Magnino S."/>
            <person name="Liebler-Tenorio E."/>
            <person name="Ruettger A."/>
            <person name="Bavoil P.M."/>
            <person name="Hufert F.T."/>
            <person name="Rossello-Mora R."/>
            <person name="Marz M."/>
        </authorList>
    </citation>
    <scope>NUCLEOTIDE SEQUENCE [LARGE SCALE GENOMIC DNA]</scope>
    <source>
        <strain evidence="5 6">10DC88</strain>
    </source>
</reference>
<dbReference type="GO" id="GO:0006302">
    <property type="term" value="P:double-strand break repair"/>
    <property type="evidence" value="ECO:0007669"/>
    <property type="project" value="TreeGrafter"/>
</dbReference>
<organism evidence="5 6">
    <name type="scientific">Chlamydia avium 10DC88</name>
    <dbReference type="NCBI Taxonomy" id="1229831"/>
    <lineage>
        <taxon>Bacteria</taxon>
        <taxon>Pseudomonadati</taxon>
        <taxon>Chlamydiota</taxon>
        <taxon>Chlamydiia</taxon>
        <taxon>Chlamydiales</taxon>
        <taxon>Chlamydiaceae</taxon>
        <taxon>Chlamydia/Chlamydophila group</taxon>
        <taxon>Chlamydia</taxon>
    </lineage>
</organism>
<dbReference type="RefSeq" id="WP_038501223.1">
    <property type="nucleotide sequence ID" value="NZ_CP006571.1"/>
</dbReference>
<dbReference type="InterPro" id="IPR003717">
    <property type="entry name" value="RecO"/>
</dbReference>
<dbReference type="PATRIC" id="fig|1229831.3.peg.953"/>
<dbReference type="AlphaFoldDB" id="W8JI05"/>
<comment type="similarity">
    <text evidence="1">Belongs to the RecO family.</text>
</comment>
<evidence type="ECO:0000313" key="5">
    <source>
        <dbReference type="EMBL" id="AHK63800.1"/>
    </source>
</evidence>
<gene>
    <name evidence="5" type="primary">recO</name>
    <name evidence="5" type="ORF">M832_09530</name>
</gene>
<dbReference type="eggNOG" id="COG1381">
    <property type="taxonomic scope" value="Bacteria"/>
</dbReference>
<evidence type="ECO:0000256" key="2">
    <source>
        <dbReference type="ARBA" id="ARBA00021310"/>
    </source>
</evidence>
<proteinExistence type="inferred from homology"/>
<dbReference type="Proteomes" id="UP000019433">
    <property type="component" value="Chromosome"/>
</dbReference>
<dbReference type="SUPFAM" id="SSF57863">
    <property type="entry name" value="ArfGap/RecO-like zinc finger"/>
    <property type="match status" value="1"/>
</dbReference>
<accession>W8JI05</accession>
<dbReference type="InterPro" id="IPR037278">
    <property type="entry name" value="ARFGAP/RecO"/>
</dbReference>
<dbReference type="EMBL" id="CP006571">
    <property type="protein sequence ID" value="AHK63800.1"/>
    <property type="molecule type" value="Genomic_DNA"/>
</dbReference>
<dbReference type="InterPro" id="IPR012340">
    <property type="entry name" value="NA-bd_OB-fold"/>
</dbReference>
<evidence type="ECO:0000256" key="3">
    <source>
        <dbReference type="ARBA" id="ARBA00023172"/>
    </source>
</evidence>
<dbReference type="SUPFAM" id="SSF50249">
    <property type="entry name" value="Nucleic acid-binding proteins"/>
    <property type="match status" value="1"/>
</dbReference>